<dbReference type="PANTHER" id="PTHR43244">
    <property type="match status" value="1"/>
</dbReference>
<gene>
    <name evidence="3" type="ORF">HF519_17170</name>
</gene>
<evidence type="ECO:0000256" key="1">
    <source>
        <dbReference type="ARBA" id="ARBA00023002"/>
    </source>
</evidence>
<dbReference type="EMBL" id="JAAXKZ010000063">
    <property type="protein sequence ID" value="NMH93270.1"/>
    <property type="molecule type" value="Genomic_DNA"/>
</dbReference>
<dbReference type="SUPFAM" id="SSF51679">
    <property type="entry name" value="Bacterial luciferase-like"/>
    <property type="match status" value="1"/>
</dbReference>
<dbReference type="Proteomes" id="UP000586918">
    <property type="component" value="Unassembled WGS sequence"/>
</dbReference>
<dbReference type="AlphaFoldDB" id="A0A848DKL7"/>
<proteinExistence type="predicted"/>
<keyword evidence="4" id="KW-1185">Reference proteome</keyword>
<dbReference type="InterPro" id="IPR036661">
    <property type="entry name" value="Luciferase-like_sf"/>
</dbReference>
<dbReference type="InterPro" id="IPR011251">
    <property type="entry name" value="Luciferase-like_dom"/>
</dbReference>
<evidence type="ECO:0000259" key="2">
    <source>
        <dbReference type="Pfam" id="PF00296"/>
    </source>
</evidence>
<dbReference type="InterPro" id="IPR050564">
    <property type="entry name" value="F420-G6PD/mer"/>
</dbReference>
<dbReference type="NCBIfam" id="TIGR03559">
    <property type="entry name" value="F420_Rv3520c"/>
    <property type="match status" value="1"/>
</dbReference>
<dbReference type="Pfam" id="PF00296">
    <property type="entry name" value="Bac_luciferase"/>
    <property type="match status" value="1"/>
</dbReference>
<dbReference type="RefSeq" id="WP_169413973.1">
    <property type="nucleotide sequence ID" value="NZ_JAAXKZ010000063.1"/>
</dbReference>
<name>A0A848DKL7_9PSEU</name>
<evidence type="ECO:0000313" key="4">
    <source>
        <dbReference type="Proteomes" id="UP000586918"/>
    </source>
</evidence>
<accession>A0A848DKL7</accession>
<evidence type="ECO:0000313" key="3">
    <source>
        <dbReference type="EMBL" id="NMH93270.1"/>
    </source>
</evidence>
<dbReference type="PANTHER" id="PTHR43244:SF1">
    <property type="entry name" value="5,10-METHYLENETETRAHYDROMETHANOPTERIN REDUCTASE"/>
    <property type="match status" value="1"/>
</dbReference>
<reference evidence="3 4" key="1">
    <citation type="submission" date="2020-04" db="EMBL/GenBank/DDBJ databases">
        <authorList>
            <person name="Klaysubun C."/>
            <person name="Duangmal K."/>
            <person name="Lipun K."/>
        </authorList>
    </citation>
    <scope>NUCLEOTIDE SEQUENCE [LARGE SCALE GENOMIC DNA]</scope>
    <source>
        <strain evidence="3 4">DSM 45300</strain>
    </source>
</reference>
<feature type="domain" description="Luciferase-like" evidence="2">
    <location>
        <begin position="8"/>
        <end position="321"/>
    </location>
</feature>
<keyword evidence="1" id="KW-0560">Oxidoreductase</keyword>
<dbReference type="GO" id="GO:0016705">
    <property type="term" value="F:oxidoreductase activity, acting on paired donors, with incorporation or reduction of molecular oxygen"/>
    <property type="evidence" value="ECO:0007669"/>
    <property type="project" value="InterPro"/>
</dbReference>
<sequence>MKLSTQLQYGDDPIRNAEAVVALEQAGLDVVWVAEAYSYDAVSLMGYLAARTERIEIGSGILPIYSRTPTLTAMTAAGLDALSDGRMILGLGASGPQVIEGFHGVVYDKPIARTREIIDICRKVWRRERLTHDGLYPIPLPEGQGTGLGKPLKLINHPKRADIPIWVASLGDKNVEMTAELANGWLPHVLMPEKVREVFGPALDAGFAKRAPELGPLQMTGGGILAIEEEMFAPARQLARGMYALYIGGMGARGRNFYNTVFRRQGYADEAKLIQELYLDGRKEEAAAALPDDFIDRVTLIGPPSFVKERIAALREAGVTHLHVNPISADAPKVLSQVKEWIS</sequence>
<dbReference type="Gene3D" id="3.20.20.30">
    <property type="entry name" value="Luciferase-like domain"/>
    <property type="match status" value="1"/>
</dbReference>
<protein>
    <submittedName>
        <fullName evidence="3">LLM class F420-dependent oxidoreductase</fullName>
    </submittedName>
</protein>
<dbReference type="CDD" id="cd01097">
    <property type="entry name" value="Tetrahydromethanopterin_reductase"/>
    <property type="match status" value="1"/>
</dbReference>
<comment type="caution">
    <text evidence="3">The sequence shown here is derived from an EMBL/GenBank/DDBJ whole genome shotgun (WGS) entry which is preliminary data.</text>
</comment>
<dbReference type="InterPro" id="IPR019951">
    <property type="entry name" value="F420_OxRdatse_Rv3520c_pred"/>
</dbReference>
<organism evidence="3 4">
    <name type="scientific">Pseudonocardia bannensis</name>
    <dbReference type="NCBI Taxonomy" id="630973"/>
    <lineage>
        <taxon>Bacteria</taxon>
        <taxon>Bacillati</taxon>
        <taxon>Actinomycetota</taxon>
        <taxon>Actinomycetes</taxon>
        <taxon>Pseudonocardiales</taxon>
        <taxon>Pseudonocardiaceae</taxon>
        <taxon>Pseudonocardia</taxon>
    </lineage>
</organism>